<keyword evidence="2" id="KW-1185">Reference proteome</keyword>
<protein>
    <submittedName>
        <fullName evidence="1">Uncharacterized protein</fullName>
    </submittedName>
</protein>
<dbReference type="AlphaFoldDB" id="A0A367XQZ2"/>
<organism evidence="1 2">
    <name type="scientific">Candida viswanathii</name>
    <dbReference type="NCBI Taxonomy" id="5486"/>
    <lineage>
        <taxon>Eukaryota</taxon>
        <taxon>Fungi</taxon>
        <taxon>Dikarya</taxon>
        <taxon>Ascomycota</taxon>
        <taxon>Saccharomycotina</taxon>
        <taxon>Pichiomycetes</taxon>
        <taxon>Debaryomycetaceae</taxon>
        <taxon>Candida/Lodderomyces clade</taxon>
        <taxon>Candida</taxon>
    </lineage>
</organism>
<reference evidence="1 2" key="1">
    <citation type="submission" date="2018-06" db="EMBL/GenBank/DDBJ databases">
        <title>Whole genome sequencing of Candida tropicalis (genome annotated by CSBL at Korea University).</title>
        <authorList>
            <person name="Ahn J."/>
        </authorList>
    </citation>
    <scope>NUCLEOTIDE SEQUENCE [LARGE SCALE GENOMIC DNA]</scope>
    <source>
        <strain evidence="1 2">ATCC 20962</strain>
    </source>
</reference>
<proteinExistence type="predicted"/>
<accession>A0A367XQZ2</accession>
<evidence type="ECO:0000313" key="2">
    <source>
        <dbReference type="Proteomes" id="UP000253472"/>
    </source>
</evidence>
<dbReference type="OrthoDB" id="4018010at2759"/>
<dbReference type="EMBL" id="QLNQ01000029">
    <property type="protein sequence ID" value="RCK56056.1"/>
    <property type="molecule type" value="Genomic_DNA"/>
</dbReference>
<dbReference type="Proteomes" id="UP000253472">
    <property type="component" value="Unassembled WGS sequence"/>
</dbReference>
<evidence type="ECO:0000313" key="1">
    <source>
        <dbReference type="EMBL" id="RCK56056.1"/>
    </source>
</evidence>
<gene>
    <name evidence="1" type="ORF">Cantr_04986</name>
</gene>
<name>A0A367XQZ2_9ASCO</name>
<comment type="caution">
    <text evidence="1">The sequence shown here is derived from an EMBL/GenBank/DDBJ whole genome shotgun (WGS) entry which is preliminary data.</text>
</comment>
<sequence>MRLLHIHFHPPYNFIPHLELSGYDSLDDELNNGNITRKVRKKKDTEYLSYKGCPVCEGNARWFGYIKE</sequence>